<feature type="compositionally biased region" description="Basic and acidic residues" evidence="1">
    <location>
        <begin position="97"/>
        <end position="108"/>
    </location>
</feature>
<dbReference type="Proteomes" id="UP000644020">
    <property type="component" value="Unassembled WGS sequence"/>
</dbReference>
<protein>
    <submittedName>
        <fullName evidence="3">Type II restriction endonuclease subunit M</fullName>
    </submittedName>
</protein>
<keyword evidence="3" id="KW-0540">Nuclease</keyword>
<keyword evidence="3" id="KW-0255">Endonuclease</keyword>
<dbReference type="PANTHER" id="PTHR42998">
    <property type="entry name" value="TYPE I RESTRICTION ENZYME HINDVIIP M PROTEIN-RELATED"/>
    <property type="match status" value="1"/>
</dbReference>
<dbReference type="InterPro" id="IPR003356">
    <property type="entry name" value="DNA_methylase_A-5"/>
</dbReference>
<gene>
    <name evidence="3" type="ORF">GCM10010305_50920</name>
</gene>
<name>A0A918WAT5_9ACTN</name>
<dbReference type="InterPro" id="IPR029063">
    <property type="entry name" value="SAM-dependent_MTases_sf"/>
</dbReference>
<reference evidence="3" key="2">
    <citation type="submission" date="2020-09" db="EMBL/GenBank/DDBJ databases">
        <authorList>
            <person name="Sun Q."/>
            <person name="Ohkuma M."/>
        </authorList>
    </citation>
    <scope>NUCLEOTIDE SEQUENCE</scope>
    <source>
        <strain evidence="3">JCM 4518</strain>
    </source>
</reference>
<dbReference type="CDD" id="cd02440">
    <property type="entry name" value="AdoMet_MTases"/>
    <property type="match status" value="1"/>
</dbReference>
<dbReference type="InterPro" id="IPR052916">
    <property type="entry name" value="Type-I_RE_MTase_Subunit"/>
</dbReference>
<keyword evidence="3" id="KW-0378">Hydrolase</keyword>
<sequence length="660" mass="70558">MTNGVTVTATEIARIAGVGPAAVSNWRRRYAEFPTPVGGTAASPQFSLPEVVDWLEAHGRPVRLSPVDEVWQAMDALRDPGRPGGILAAVGFRLLGEDPPRHSDRTETDTGGLPPELGVHVDALGDRLGAAEAFEELLSRWTEAHARQAEVTPAPVVSLMCALAGSADGTAPDAVLDPACGTGGLLLQAAENGTASLFGQEIQPDLAEVADVRLRLHGYHDVTVATGDSLLEDAHTAARVRGVVCNLPSGQRDWGRSKLGYDTRWTYGLPPKGEPELAWVQHCLAHLDGGGSAVFLMPAAAAARSSGRRIRAELLRRGTLRAVVALPSGSASTHSLGTHLWIAQPSNEPPSSDVLFVDVEPLVEAASENRATGTDWKTVHTAVTEAWRHFRTGAELDLAVSSAVPVIELLDEEVDITPARHVRTDPDETFDPVQLEEDRTHWLRTLAELTDVLPTVREVPAADPQVLVSLEDLSRSGALRMWRGSSAREAPDGAEARVPLLNLIDGQSRMPPGRWTYAPENELISEGDVLVFAGSPQSARPADPREYGAAVGQSITVLRPERDLLDPWFLAGALTGGPGVGRSGTSAGTTGRPSRLDPGRVFLPVREPAEQHRIGRAFRDVARLDELLDQAAEHGRRVARRLADALAAGLADPIDDDRRG</sequence>
<dbReference type="Gene3D" id="3.40.50.150">
    <property type="entry name" value="Vaccinia Virus protein VP39"/>
    <property type="match status" value="1"/>
</dbReference>
<dbReference type="GO" id="GO:0004519">
    <property type="term" value="F:endonuclease activity"/>
    <property type="evidence" value="ECO:0007669"/>
    <property type="project" value="UniProtKB-KW"/>
</dbReference>
<dbReference type="AlphaFoldDB" id="A0A918WAT5"/>
<reference evidence="3" key="1">
    <citation type="journal article" date="2014" name="Int. J. Syst. Evol. Microbiol.">
        <title>Complete genome sequence of Corynebacterium casei LMG S-19264T (=DSM 44701T), isolated from a smear-ripened cheese.</title>
        <authorList>
            <consortium name="US DOE Joint Genome Institute (JGI-PGF)"/>
            <person name="Walter F."/>
            <person name="Albersmeier A."/>
            <person name="Kalinowski J."/>
            <person name="Ruckert C."/>
        </authorList>
    </citation>
    <scope>NUCLEOTIDE SEQUENCE</scope>
    <source>
        <strain evidence="3">JCM 4518</strain>
    </source>
</reference>
<dbReference type="GO" id="GO:0003677">
    <property type="term" value="F:DNA binding"/>
    <property type="evidence" value="ECO:0007669"/>
    <property type="project" value="InterPro"/>
</dbReference>
<evidence type="ECO:0000259" key="2">
    <source>
        <dbReference type="Pfam" id="PF02384"/>
    </source>
</evidence>
<organism evidence="3 4">
    <name type="scientific">Streptomyces termitum</name>
    <dbReference type="NCBI Taxonomy" id="67368"/>
    <lineage>
        <taxon>Bacteria</taxon>
        <taxon>Bacillati</taxon>
        <taxon>Actinomycetota</taxon>
        <taxon>Actinomycetes</taxon>
        <taxon>Kitasatosporales</taxon>
        <taxon>Streptomycetaceae</taxon>
        <taxon>Streptomyces</taxon>
    </lineage>
</organism>
<evidence type="ECO:0000313" key="4">
    <source>
        <dbReference type="Proteomes" id="UP000644020"/>
    </source>
</evidence>
<dbReference type="GO" id="GO:0008170">
    <property type="term" value="F:N-methyltransferase activity"/>
    <property type="evidence" value="ECO:0007669"/>
    <property type="project" value="InterPro"/>
</dbReference>
<dbReference type="PRINTS" id="PR00507">
    <property type="entry name" value="N12N6MTFRASE"/>
</dbReference>
<dbReference type="EMBL" id="BMUL01000016">
    <property type="protein sequence ID" value="GHB01495.1"/>
    <property type="molecule type" value="Genomic_DNA"/>
</dbReference>
<feature type="domain" description="DNA methylase adenine-specific" evidence="2">
    <location>
        <begin position="132"/>
        <end position="425"/>
    </location>
</feature>
<accession>A0A918WAT5</accession>
<evidence type="ECO:0000313" key="3">
    <source>
        <dbReference type="EMBL" id="GHB01495.1"/>
    </source>
</evidence>
<evidence type="ECO:0000256" key="1">
    <source>
        <dbReference type="SAM" id="MobiDB-lite"/>
    </source>
</evidence>
<proteinExistence type="predicted"/>
<dbReference type="PANTHER" id="PTHR42998:SF1">
    <property type="entry name" value="TYPE I RESTRICTION ENZYME HINDI METHYLASE SUBUNIT"/>
    <property type="match status" value="1"/>
</dbReference>
<comment type="caution">
    <text evidence="3">The sequence shown here is derived from an EMBL/GenBank/DDBJ whole genome shotgun (WGS) entry which is preliminary data.</text>
</comment>
<feature type="region of interest" description="Disordered" evidence="1">
    <location>
        <begin position="97"/>
        <end position="116"/>
    </location>
</feature>
<dbReference type="SUPFAM" id="SSF53335">
    <property type="entry name" value="S-adenosyl-L-methionine-dependent methyltransferases"/>
    <property type="match status" value="1"/>
</dbReference>
<dbReference type="Pfam" id="PF02384">
    <property type="entry name" value="N6_Mtase"/>
    <property type="match status" value="1"/>
</dbReference>
<keyword evidence="4" id="KW-1185">Reference proteome</keyword>